<dbReference type="Proteomes" id="UP000033987">
    <property type="component" value="Unassembled WGS sequence"/>
</dbReference>
<dbReference type="Proteomes" id="UP000034820">
    <property type="component" value="Unassembled WGS sequence"/>
</dbReference>
<dbReference type="EMBL" id="JJQI01000048">
    <property type="protein sequence ID" value="KKH40284.1"/>
    <property type="molecule type" value="Genomic_DNA"/>
</dbReference>
<dbReference type="Proteomes" id="UP000034944">
    <property type="component" value="Unassembled WGS sequence"/>
</dbReference>
<dbReference type="Proteomes" id="UP000034338">
    <property type="component" value="Unassembled WGS sequence"/>
</dbReference>
<reference evidence="23 24" key="1">
    <citation type="journal article" date="2015" name="ISME J.">
        <title>Genomic and phenotypic differentiation among Methanosarcina mazei populations from Columbia River sediment.</title>
        <authorList>
            <person name="Youngblut N.D."/>
            <person name="Wirth J.S."/>
            <person name="Henriksen J.R."/>
            <person name="Smith M."/>
            <person name="Simon H."/>
            <person name="Metcalf W.W."/>
            <person name="Whitaker R.J."/>
        </authorList>
    </citation>
    <scope>NUCLEOTIDE SEQUENCE [LARGE SCALE GENOMIC DNA]</scope>
    <source>
        <strain evidence="15 27">1.F.A.1A.3</strain>
        <strain evidence="16 38">1.F.A.1B.3</strain>
        <strain evidence="17 25">1.F.A.1B.4</strain>
        <strain evidence="19 41">1.F.M.0.5</strain>
        <strain evidence="18 33">1.H.A.0.1</strain>
        <strain evidence="20 37">1.H.A.1A.4</strain>
        <strain evidence="21 32">1.H.A.2.1</strain>
        <strain evidence="2 26">2.F.T.2.6</strain>
        <strain evidence="3 23">3.F.A.1A.3</strain>
        <strain evidence="4 34">3.F.A.2.12</strain>
        <strain evidence="5 36">3.F.A.2.3</strain>
        <strain evidence="6 29">3.F.A.2.5</strain>
        <strain evidence="8 30">3.F.A.2.6</strain>
        <strain evidence="7 31">3.F.A.2.7</strain>
        <strain evidence="9 28">3.H.A.1A.2</strain>
        <strain evidence="10 39">3.H.A.2.4</strain>
        <strain evidence="11 24">3.H.A.2.5</strain>
        <strain evidence="12 35">3.H.M.1A.1</strain>
        <strain evidence="13 40">3.H.T.1A.1</strain>
        <strain evidence="14 42">3.H.T.1A.2</strain>
    </source>
</reference>
<dbReference type="EMBL" id="JJPD01000095">
    <property type="protein sequence ID" value="KKG41434.1"/>
    <property type="molecule type" value="Genomic_DNA"/>
</dbReference>
<evidence type="ECO:0000313" key="35">
    <source>
        <dbReference type="Proteomes" id="UP000034657"/>
    </source>
</evidence>
<evidence type="ECO:0000313" key="41">
    <source>
        <dbReference type="Proteomes" id="UP000034921"/>
    </source>
</evidence>
<reference evidence="22 43" key="2">
    <citation type="journal article" date="2020" name="Environ. Microbiol. Rep.">
        <title>Redox cycling of Fe(II) and Fe(III) in magnetite accelerates aceticlastic methanogenesis by Methanosarcina mazei.</title>
        <authorList>
            <person name="Wang H."/>
            <person name="Byrne J.M."/>
            <person name="Liu P."/>
            <person name="Liu J."/>
            <person name="Dong X."/>
            <person name="Lu Y."/>
        </authorList>
    </citation>
    <scope>NUCLEOTIDE SEQUENCE [LARGE SCALE GENOMIC DNA]</scope>
    <source>
        <strain evidence="22">Zm-15</strain>
        <strain evidence="43">zm-15</strain>
    </source>
</reference>
<evidence type="ECO:0000313" key="19">
    <source>
        <dbReference type="EMBL" id="KKH28494.1"/>
    </source>
</evidence>
<evidence type="ECO:0000313" key="26">
    <source>
        <dbReference type="Proteomes" id="UP000034047"/>
    </source>
</evidence>
<dbReference type="Proteomes" id="UP000034657">
    <property type="component" value="Unassembled WGS sequence"/>
</dbReference>
<evidence type="ECO:0000313" key="17">
    <source>
        <dbReference type="EMBL" id="KKH23335.1"/>
    </source>
</evidence>
<dbReference type="Gene3D" id="2.60.120.380">
    <property type="match status" value="1"/>
</dbReference>
<evidence type="ECO:0000313" key="16">
    <source>
        <dbReference type="EMBL" id="KKH20934.1"/>
    </source>
</evidence>
<evidence type="ECO:0000313" key="29">
    <source>
        <dbReference type="Proteomes" id="UP000034151"/>
    </source>
</evidence>
<evidence type="ECO:0000313" key="24">
    <source>
        <dbReference type="Proteomes" id="UP000033889"/>
    </source>
</evidence>
<evidence type="ECO:0000313" key="6">
    <source>
        <dbReference type="EMBL" id="KKG44217.1"/>
    </source>
</evidence>
<evidence type="ECO:0000313" key="14">
    <source>
        <dbReference type="EMBL" id="KKH11978.1"/>
    </source>
</evidence>
<evidence type="ECO:0000313" key="34">
    <source>
        <dbReference type="Proteomes" id="UP000034577"/>
    </source>
</evidence>
<evidence type="ECO:0000313" key="10">
    <source>
        <dbReference type="EMBL" id="KKG78865.1"/>
    </source>
</evidence>
<evidence type="ECO:0000313" key="21">
    <source>
        <dbReference type="EMBL" id="KKH43724.1"/>
    </source>
</evidence>
<evidence type="ECO:0000313" key="23">
    <source>
        <dbReference type="Proteomes" id="UP000033878"/>
    </source>
</evidence>
<dbReference type="Pfam" id="PF04151">
    <property type="entry name" value="PPC"/>
    <property type="match status" value="1"/>
</dbReference>
<dbReference type="EMBL" id="JJQK01000291">
    <property type="protein sequence ID" value="KKH43724.1"/>
    <property type="molecule type" value="Genomic_DNA"/>
</dbReference>
<evidence type="ECO:0000313" key="3">
    <source>
        <dbReference type="EMBL" id="KKG34615.1"/>
    </source>
</evidence>
<protein>
    <recommendedName>
        <fullName evidence="1">Peptidase C-terminal archaeal/bacterial domain-containing protein</fullName>
    </recommendedName>
</protein>
<dbReference type="EMBL" id="JJQE01000089">
    <property type="protein sequence ID" value="KKH28494.1"/>
    <property type="molecule type" value="Genomic_DNA"/>
</dbReference>
<sequence>MIFVLCVIIGLMAVPAVSAEEEYATNFDMGDTLASAEKDYIISPWTENSSDTENFISLLRSTQYITQGQTITHNVNVGSGVNYLEVDLNWGDTSDSLTLTIYTPSGSKLGTYRDSSDGSTNGRIHLNIDPSQGYVEQGTWKFKVYGESVSGTQSYTLGVALH</sequence>
<dbReference type="EMBL" id="JJPF01000048">
    <property type="protein sequence ID" value="KKG44217.1"/>
    <property type="molecule type" value="Genomic_DNA"/>
</dbReference>
<evidence type="ECO:0000313" key="5">
    <source>
        <dbReference type="EMBL" id="KKG41595.1"/>
    </source>
</evidence>
<dbReference type="Proteomes" id="UP000034672">
    <property type="component" value="Unassembled WGS sequence"/>
</dbReference>
<evidence type="ECO:0000259" key="1">
    <source>
        <dbReference type="Pfam" id="PF04151"/>
    </source>
</evidence>
<dbReference type="Proteomes" id="UP000034921">
    <property type="component" value="Unassembled WGS sequence"/>
</dbReference>
<dbReference type="Proteomes" id="UP000034195">
    <property type="component" value="Unassembled WGS sequence"/>
</dbReference>
<feature type="domain" description="Peptidase C-terminal archaeal/bacterial" evidence="1">
    <location>
        <begin position="72"/>
        <end position="146"/>
    </location>
</feature>
<dbReference type="Proteomes" id="UP000034259">
    <property type="component" value="Unassembled WGS sequence"/>
</dbReference>
<evidence type="ECO:0000313" key="37">
    <source>
        <dbReference type="Proteomes" id="UP000034672"/>
    </source>
</evidence>
<evidence type="ECO:0000313" key="36">
    <source>
        <dbReference type="Proteomes" id="UP000034667"/>
    </source>
</evidence>
<evidence type="ECO:0000313" key="42">
    <source>
        <dbReference type="Proteomes" id="UP000034944"/>
    </source>
</evidence>
<evidence type="ECO:0000313" key="32">
    <source>
        <dbReference type="Proteomes" id="UP000034259"/>
    </source>
</evidence>
<dbReference type="RefSeq" id="WP_048037569.1">
    <property type="nucleotide sequence ID" value="NZ_CP042908.1"/>
</dbReference>
<evidence type="ECO:0000313" key="27">
    <source>
        <dbReference type="Proteomes" id="UP000034064"/>
    </source>
</evidence>
<evidence type="ECO:0000313" key="2">
    <source>
        <dbReference type="EMBL" id="KKG15633.1"/>
    </source>
</evidence>
<dbReference type="PATRIC" id="fig|2209.39.peg.4234"/>
<dbReference type="EMBL" id="JJQC01000043">
    <property type="protein sequence ID" value="KKH23335.1"/>
    <property type="molecule type" value="Genomic_DNA"/>
</dbReference>
<evidence type="ECO:0000313" key="18">
    <source>
        <dbReference type="EMBL" id="KKH27825.1"/>
    </source>
</evidence>
<evidence type="ECO:0000313" key="15">
    <source>
        <dbReference type="EMBL" id="KKH20906.1"/>
    </source>
</evidence>
<proteinExistence type="predicted"/>
<dbReference type="EMBL" id="JJPQ01000041">
    <property type="protein sequence ID" value="KKG84401.1"/>
    <property type="molecule type" value="Genomic_DNA"/>
</dbReference>
<dbReference type="EMBL" id="JJQB01000057">
    <property type="protein sequence ID" value="KKH20934.1"/>
    <property type="molecule type" value="Genomic_DNA"/>
</dbReference>
<dbReference type="Proteomes" id="UP000034667">
    <property type="component" value="Unassembled WGS sequence"/>
</dbReference>
<evidence type="ECO:0000313" key="25">
    <source>
        <dbReference type="Proteomes" id="UP000033987"/>
    </source>
</evidence>
<gene>
    <name evidence="2" type="ORF">DU34_02840</name>
    <name evidence="4" type="ORF">DU35_02805</name>
    <name evidence="7" type="ORF">DU36_19460</name>
    <name evidence="18" type="ORF">DU37_14065</name>
    <name evidence="8" type="ORF">DU38_00405</name>
    <name evidence="6" type="ORF">DU39_19565</name>
    <name evidence="5" type="ORF">DU41_12625</name>
    <name evidence="15" type="ORF">DU44_10125</name>
    <name evidence="9" type="ORF">DU46_14245</name>
    <name evidence="16" type="ORF">DU48_12185</name>
    <name evidence="3" type="ORF">DU49_19660</name>
    <name evidence="13" type="ORF">DU51_18520</name>
    <name evidence="10" type="ORF">DU55_19010</name>
    <name evidence="19" type="ORF">DU60_00225</name>
    <name evidence="11" type="ORF">DU61_02070</name>
    <name evidence="14" type="ORF">DU62_02440</name>
    <name evidence="17" type="ORF">DU65_00125</name>
    <name evidence="12" type="ORF">DU69_19545</name>
    <name evidence="20" type="ORF">DU71_19255</name>
    <name evidence="21" type="ORF">DU72_05670</name>
    <name evidence="22" type="ORF">FQU78_11820</name>
</gene>
<dbReference type="Proteomes" id="UP000467371">
    <property type="component" value="Chromosome"/>
</dbReference>
<dbReference type="EMBL" id="JJPH01000085">
    <property type="protein sequence ID" value="KKG51545.1"/>
    <property type="molecule type" value="Genomic_DNA"/>
</dbReference>
<dbReference type="GeneID" id="24851870"/>
<dbReference type="EMBL" id="JJPB01000016">
    <property type="protein sequence ID" value="KKG34615.1"/>
    <property type="molecule type" value="Genomic_DNA"/>
</dbReference>
<dbReference type="EMBL" id="JJPE01000131">
    <property type="protein sequence ID" value="KKG41595.1"/>
    <property type="molecule type" value="Genomic_DNA"/>
</dbReference>
<evidence type="ECO:0000313" key="30">
    <source>
        <dbReference type="Proteomes" id="UP000034195"/>
    </source>
</evidence>
<dbReference type="Proteomes" id="UP000034047">
    <property type="component" value="Unassembled WGS sequence"/>
</dbReference>
<dbReference type="InterPro" id="IPR007280">
    <property type="entry name" value="Peptidase_C_arc/bac"/>
</dbReference>
<evidence type="ECO:0000313" key="8">
    <source>
        <dbReference type="EMBL" id="KKG52324.1"/>
    </source>
</evidence>
<dbReference type="Proteomes" id="UP000034243">
    <property type="component" value="Unassembled WGS sequence"/>
</dbReference>
<dbReference type="AlphaFoldDB" id="A0A0F8MH98"/>
<accession>A0A0F8MH98</accession>
<evidence type="ECO:0000313" key="22">
    <source>
        <dbReference type="EMBL" id="QIB91631.1"/>
    </source>
</evidence>
<dbReference type="Proteomes" id="UP000034733">
    <property type="component" value="Unassembled WGS sequence"/>
</dbReference>
<evidence type="ECO:0000313" key="40">
    <source>
        <dbReference type="Proteomes" id="UP000034820"/>
    </source>
</evidence>
<dbReference type="EMBL" id="JJPG01000076">
    <property type="protein sequence ID" value="KKG52324.1"/>
    <property type="molecule type" value="Genomic_DNA"/>
</dbReference>
<evidence type="ECO:0000313" key="31">
    <source>
        <dbReference type="Proteomes" id="UP000034243"/>
    </source>
</evidence>
<dbReference type="EMBL" id="JJPZ01000056">
    <property type="protein sequence ID" value="KKH11978.1"/>
    <property type="molecule type" value="Genomic_DNA"/>
</dbReference>
<evidence type="ECO:0000313" key="4">
    <source>
        <dbReference type="EMBL" id="KKG41434.1"/>
    </source>
</evidence>
<dbReference type="Proteomes" id="UP000034577">
    <property type="component" value="Unassembled WGS sequence"/>
</dbReference>
<evidence type="ECO:0000313" key="20">
    <source>
        <dbReference type="EMBL" id="KKH40284.1"/>
    </source>
</evidence>
<dbReference type="Proteomes" id="UP000034817">
    <property type="component" value="Unassembled WGS sequence"/>
</dbReference>
<evidence type="ECO:0000313" key="33">
    <source>
        <dbReference type="Proteomes" id="UP000034338"/>
    </source>
</evidence>
<evidence type="ECO:0000313" key="7">
    <source>
        <dbReference type="EMBL" id="KKG51545.1"/>
    </source>
</evidence>
<dbReference type="Proteomes" id="UP000033878">
    <property type="component" value="Unassembled WGS sequence"/>
</dbReference>
<evidence type="ECO:0000313" key="28">
    <source>
        <dbReference type="Proteomes" id="UP000034074"/>
    </source>
</evidence>
<dbReference type="EMBL" id="JJPN01000109">
    <property type="protein sequence ID" value="KKG70738.1"/>
    <property type="molecule type" value="Genomic_DNA"/>
</dbReference>
<evidence type="ECO:0000313" key="13">
    <source>
        <dbReference type="EMBL" id="KKH11594.1"/>
    </source>
</evidence>
<evidence type="ECO:0000313" key="38">
    <source>
        <dbReference type="Proteomes" id="UP000034733"/>
    </source>
</evidence>
<organism evidence="18 33">
    <name type="scientific">Methanosarcina mazei</name>
    <name type="common">Methanosarcina frisia</name>
    <dbReference type="NCBI Taxonomy" id="2209"/>
    <lineage>
        <taxon>Archaea</taxon>
        <taxon>Methanobacteriati</taxon>
        <taxon>Methanobacteriota</taxon>
        <taxon>Stenosarchaea group</taxon>
        <taxon>Methanomicrobia</taxon>
        <taxon>Methanosarcinales</taxon>
        <taxon>Methanosarcinaceae</taxon>
        <taxon>Methanosarcina</taxon>
    </lineage>
</organism>
<dbReference type="Proteomes" id="UP000034151">
    <property type="component" value="Unassembled WGS sequence"/>
</dbReference>
<dbReference type="EMBL" id="JJPY01000017">
    <property type="protein sequence ID" value="KKH11594.1"/>
    <property type="molecule type" value="Genomic_DNA"/>
</dbReference>
<dbReference type="Proteomes" id="UP000034074">
    <property type="component" value="Unassembled WGS sequence"/>
</dbReference>
<dbReference type="Proteomes" id="UP000033889">
    <property type="component" value="Unassembled WGS sequence"/>
</dbReference>
<dbReference type="EMBL" id="JJPT01000124">
    <property type="protein sequence ID" value="KKG89162.1"/>
    <property type="molecule type" value="Genomic_DNA"/>
</dbReference>
<evidence type="ECO:0000313" key="39">
    <source>
        <dbReference type="Proteomes" id="UP000034817"/>
    </source>
</evidence>
<dbReference type="EMBL" id="JJQF01000122">
    <property type="protein sequence ID" value="KKH27825.1"/>
    <property type="molecule type" value="Genomic_DNA"/>
</dbReference>
<dbReference type="Proteomes" id="UP000034064">
    <property type="component" value="Unassembled WGS sequence"/>
</dbReference>
<evidence type="ECO:0000313" key="11">
    <source>
        <dbReference type="EMBL" id="KKG84401.1"/>
    </source>
</evidence>
<evidence type="ECO:0000313" key="43">
    <source>
        <dbReference type="Proteomes" id="UP000467371"/>
    </source>
</evidence>
<dbReference type="EMBL" id="JJPP01000095">
    <property type="protein sequence ID" value="KKG78865.1"/>
    <property type="molecule type" value="Genomic_DNA"/>
</dbReference>
<evidence type="ECO:0000313" key="9">
    <source>
        <dbReference type="EMBL" id="KKG70738.1"/>
    </source>
</evidence>
<evidence type="ECO:0000313" key="12">
    <source>
        <dbReference type="EMBL" id="KKG89162.1"/>
    </source>
</evidence>
<dbReference type="EMBL" id="JJOU01000084">
    <property type="protein sequence ID" value="KKG15633.1"/>
    <property type="molecule type" value="Genomic_DNA"/>
</dbReference>
<dbReference type="EMBL" id="CP042908">
    <property type="protein sequence ID" value="QIB91631.1"/>
    <property type="molecule type" value="Genomic_DNA"/>
</dbReference>
<dbReference type="EMBL" id="JJQA01000007">
    <property type="protein sequence ID" value="KKH20906.1"/>
    <property type="molecule type" value="Genomic_DNA"/>
</dbReference>
<name>A0A0F8MH98_METMZ</name>